<comment type="caution">
    <text evidence="3">The sequence shown here is derived from an EMBL/GenBank/DDBJ whole genome shotgun (WGS) entry which is preliminary data.</text>
</comment>
<dbReference type="RefSeq" id="WP_241935250.1">
    <property type="nucleotide sequence ID" value="NZ_JALBGC010000002.1"/>
</dbReference>
<dbReference type="EMBL" id="JALBGC010000002">
    <property type="protein sequence ID" value="MCI1186968.1"/>
    <property type="molecule type" value="Genomic_DNA"/>
</dbReference>
<feature type="compositionally biased region" description="Pro residues" evidence="1">
    <location>
        <begin position="29"/>
        <end position="45"/>
    </location>
</feature>
<feature type="signal peptide" evidence="2">
    <location>
        <begin position="1"/>
        <end position="20"/>
    </location>
</feature>
<feature type="chain" id="PRO_5040796810" evidence="2">
    <location>
        <begin position="21"/>
        <end position="111"/>
    </location>
</feature>
<feature type="compositionally biased region" description="Low complexity" evidence="1">
    <location>
        <begin position="46"/>
        <end position="55"/>
    </location>
</feature>
<feature type="compositionally biased region" description="Low complexity" evidence="1">
    <location>
        <begin position="17"/>
        <end position="28"/>
    </location>
</feature>
<feature type="compositionally biased region" description="Basic and acidic residues" evidence="1">
    <location>
        <begin position="76"/>
        <end position="89"/>
    </location>
</feature>
<gene>
    <name evidence="3" type="ORF">MON38_06020</name>
</gene>
<proteinExistence type="predicted"/>
<keyword evidence="4" id="KW-1185">Reference proteome</keyword>
<dbReference type="Proteomes" id="UP001139193">
    <property type="component" value="Unassembled WGS sequence"/>
</dbReference>
<name>A0A9X2AFW8_9BACT</name>
<protein>
    <submittedName>
        <fullName evidence="3">Uncharacterized protein</fullName>
    </submittedName>
</protein>
<keyword evidence="2" id="KW-0732">Signal</keyword>
<feature type="compositionally biased region" description="Polar residues" evidence="1">
    <location>
        <begin position="90"/>
        <end position="105"/>
    </location>
</feature>
<evidence type="ECO:0000256" key="1">
    <source>
        <dbReference type="SAM" id="MobiDB-lite"/>
    </source>
</evidence>
<evidence type="ECO:0000313" key="3">
    <source>
        <dbReference type="EMBL" id="MCI1186968.1"/>
    </source>
</evidence>
<organism evidence="3 4">
    <name type="scientific">Hymenobacter cyanobacteriorum</name>
    <dbReference type="NCBI Taxonomy" id="2926463"/>
    <lineage>
        <taxon>Bacteria</taxon>
        <taxon>Pseudomonadati</taxon>
        <taxon>Bacteroidota</taxon>
        <taxon>Cytophagia</taxon>
        <taxon>Cytophagales</taxon>
        <taxon>Hymenobacteraceae</taxon>
        <taxon>Hymenobacter</taxon>
    </lineage>
</organism>
<accession>A0A9X2AFW8</accession>
<sequence>MRTLLLLASVFVLAAGPVAAQVPRRTTTPPTPQPSSPPRAVPPGATPAAAVPAYPKGYTDKHLGGTTSATFPNGLPERDLDHGTGRNDQPRANQAQAGAQPTRSILRSRKR</sequence>
<evidence type="ECO:0000256" key="2">
    <source>
        <dbReference type="SAM" id="SignalP"/>
    </source>
</evidence>
<reference evidence="3" key="1">
    <citation type="submission" date="2022-03" db="EMBL/GenBank/DDBJ databases">
        <title>Bacterial whole genome sequence for Hymenobacter sp. DH14.</title>
        <authorList>
            <person name="Le V."/>
        </authorList>
    </citation>
    <scope>NUCLEOTIDE SEQUENCE</scope>
    <source>
        <strain evidence="3">DH14</strain>
    </source>
</reference>
<feature type="region of interest" description="Disordered" evidence="1">
    <location>
        <begin position="17"/>
        <end position="111"/>
    </location>
</feature>
<evidence type="ECO:0000313" key="4">
    <source>
        <dbReference type="Proteomes" id="UP001139193"/>
    </source>
</evidence>
<dbReference type="AlphaFoldDB" id="A0A9X2AFW8"/>